<sequence>MCLTPTSKCVDIPEGWANKLESLYLPSNEACYVLYSLPNCEGSDFLVTYTKVMQRKTENLYDNNLAHRHASLRVCNKFESTHHS</sequence>
<gene>
    <name evidence="1" type="ORF">MSPICULIGERA_LOCUS15288</name>
</gene>
<accession>A0AA36G913</accession>
<name>A0AA36G913_9BILA</name>
<dbReference type="AlphaFoldDB" id="A0AA36G913"/>
<feature type="non-terminal residue" evidence="1">
    <location>
        <position position="84"/>
    </location>
</feature>
<comment type="caution">
    <text evidence="1">The sequence shown here is derived from an EMBL/GenBank/DDBJ whole genome shotgun (WGS) entry which is preliminary data.</text>
</comment>
<organism evidence="1 2">
    <name type="scientific">Mesorhabditis spiculigera</name>
    <dbReference type="NCBI Taxonomy" id="96644"/>
    <lineage>
        <taxon>Eukaryota</taxon>
        <taxon>Metazoa</taxon>
        <taxon>Ecdysozoa</taxon>
        <taxon>Nematoda</taxon>
        <taxon>Chromadorea</taxon>
        <taxon>Rhabditida</taxon>
        <taxon>Rhabditina</taxon>
        <taxon>Rhabditomorpha</taxon>
        <taxon>Rhabditoidea</taxon>
        <taxon>Rhabditidae</taxon>
        <taxon>Mesorhabditinae</taxon>
        <taxon>Mesorhabditis</taxon>
    </lineage>
</organism>
<dbReference type="Proteomes" id="UP001177023">
    <property type="component" value="Unassembled WGS sequence"/>
</dbReference>
<proteinExistence type="predicted"/>
<dbReference type="EMBL" id="CATQJA010002648">
    <property type="protein sequence ID" value="CAJ0577008.1"/>
    <property type="molecule type" value="Genomic_DNA"/>
</dbReference>
<evidence type="ECO:0000313" key="2">
    <source>
        <dbReference type="Proteomes" id="UP001177023"/>
    </source>
</evidence>
<reference evidence="1" key="1">
    <citation type="submission" date="2023-06" db="EMBL/GenBank/DDBJ databases">
        <authorList>
            <person name="Delattre M."/>
        </authorList>
    </citation>
    <scope>NUCLEOTIDE SEQUENCE</scope>
    <source>
        <strain evidence="1">AF72</strain>
    </source>
</reference>
<protein>
    <submittedName>
        <fullName evidence="1">Uncharacterized protein</fullName>
    </submittedName>
</protein>
<evidence type="ECO:0000313" key="1">
    <source>
        <dbReference type="EMBL" id="CAJ0577008.1"/>
    </source>
</evidence>
<keyword evidence="2" id="KW-1185">Reference proteome</keyword>